<keyword evidence="1" id="KW-1133">Transmembrane helix</keyword>
<feature type="transmembrane region" description="Helical" evidence="1">
    <location>
        <begin position="6"/>
        <end position="24"/>
    </location>
</feature>
<dbReference type="RefSeq" id="WP_224036305.1">
    <property type="nucleotide sequence ID" value="NZ_AP024849.1"/>
</dbReference>
<name>A0ABM7SYE0_9CLOT</name>
<keyword evidence="1" id="KW-0812">Transmembrane</keyword>
<evidence type="ECO:0000313" key="3">
    <source>
        <dbReference type="Proteomes" id="UP000824633"/>
    </source>
</evidence>
<keyword evidence="1" id="KW-0472">Membrane</keyword>
<evidence type="ECO:0000256" key="1">
    <source>
        <dbReference type="SAM" id="Phobius"/>
    </source>
</evidence>
<evidence type="ECO:0008006" key="4">
    <source>
        <dbReference type="Google" id="ProtNLM"/>
    </source>
</evidence>
<reference evidence="3" key="1">
    <citation type="submission" date="2021-07" db="EMBL/GenBank/DDBJ databases">
        <title>Complete genome sequencing of a Clostridium isolate.</title>
        <authorList>
            <person name="Ueki A."/>
            <person name="Tonouchi A."/>
        </authorList>
    </citation>
    <scope>NUCLEOTIDE SEQUENCE [LARGE SCALE GENOMIC DNA]</scope>
    <source>
        <strain evidence="3">C5S11</strain>
    </source>
</reference>
<protein>
    <recommendedName>
        <fullName evidence="4">Carboxymuconolactone decarboxylase</fullName>
    </recommendedName>
</protein>
<keyword evidence="3" id="KW-1185">Reference proteome</keyword>
<dbReference type="Proteomes" id="UP000824633">
    <property type="component" value="Chromosome"/>
</dbReference>
<accession>A0ABM7SYE0</accession>
<gene>
    <name evidence="2" type="ORF">psyc5s11_07070</name>
</gene>
<organism evidence="2 3">
    <name type="scientific">Clostridium gelidum</name>
    <dbReference type="NCBI Taxonomy" id="704125"/>
    <lineage>
        <taxon>Bacteria</taxon>
        <taxon>Bacillati</taxon>
        <taxon>Bacillota</taxon>
        <taxon>Clostridia</taxon>
        <taxon>Eubacteriales</taxon>
        <taxon>Clostridiaceae</taxon>
        <taxon>Clostridium</taxon>
    </lineage>
</organism>
<evidence type="ECO:0000313" key="2">
    <source>
        <dbReference type="EMBL" id="BCZ44640.1"/>
    </source>
</evidence>
<dbReference type="EMBL" id="AP024849">
    <property type="protein sequence ID" value="BCZ44640.1"/>
    <property type="molecule type" value="Genomic_DNA"/>
</dbReference>
<proteinExistence type="predicted"/>
<sequence>MQGISVGIIVAIAFIVFLEMLRFFRKIVNSSREIDELKRKVNNIEQYIKNENK</sequence>